<dbReference type="PROSITE" id="PS51186">
    <property type="entry name" value="GNAT"/>
    <property type="match status" value="1"/>
</dbReference>
<dbReference type="SUPFAM" id="SSF55729">
    <property type="entry name" value="Acyl-CoA N-acyltransferases (Nat)"/>
    <property type="match status" value="1"/>
</dbReference>
<keyword evidence="1" id="KW-0812">Transmembrane</keyword>
<dbReference type="GO" id="GO:0016747">
    <property type="term" value="F:acyltransferase activity, transferring groups other than amino-acyl groups"/>
    <property type="evidence" value="ECO:0007669"/>
    <property type="project" value="InterPro"/>
</dbReference>
<gene>
    <name evidence="3" type="ORF">C7Y72_11870</name>
</gene>
<feature type="transmembrane region" description="Helical" evidence="1">
    <location>
        <begin position="21"/>
        <end position="42"/>
    </location>
</feature>
<dbReference type="AlphaFoldDB" id="A0A2T4UNN1"/>
<organism evidence="3 4">
    <name type="scientific">Paraconexibacter algicola</name>
    <dbReference type="NCBI Taxonomy" id="2133960"/>
    <lineage>
        <taxon>Bacteria</taxon>
        <taxon>Bacillati</taxon>
        <taxon>Actinomycetota</taxon>
        <taxon>Thermoleophilia</taxon>
        <taxon>Solirubrobacterales</taxon>
        <taxon>Paraconexibacteraceae</taxon>
        <taxon>Paraconexibacter</taxon>
    </lineage>
</organism>
<dbReference type="EMBL" id="PYYB01000001">
    <property type="protein sequence ID" value="PTL60818.1"/>
    <property type="molecule type" value="Genomic_DNA"/>
</dbReference>
<sequence>MHVRRIHPLHPRSAGRSHLPGGAWIGTLAVTAGSAAFASYGLHHLGPLDQHAPMLALLALTLTALAAAALGATVTPKPPTASVIVLRGGPPTITALESSEAEFCASLHAAALSHGFFVTLGDRFLSQYYRAFADSPHAVAMVATVDGHPVGYLVGCVRARAHRQWVLKNRGVRLATSAAAALSVRPALAVRFARTRLRRYREALRRTPTAPSGGTQTIARDVAVLSHVAVLEGARHTGAGTLLVAAFEEAAREAGTSVAFLTTLVGAEGAGPFYERCGWRGGPSHLTPDGLAMQEWTKTLTPRSVS</sequence>
<dbReference type="Gene3D" id="3.40.630.30">
    <property type="match status" value="1"/>
</dbReference>
<comment type="caution">
    <text evidence="3">The sequence shown here is derived from an EMBL/GenBank/DDBJ whole genome shotgun (WGS) entry which is preliminary data.</text>
</comment>
<reference evidence="3 4" key="1">
    <citation type="submission" date="2018-03" db="EMBL/GenBank/DDBJ databases">
        <title>Aquarubrobacter algicola gen. nov., sp. nov., a novel actinobacterium isolated from shallow eutrophic lake during the end of cyanobacterial harmful algal blooms.</title>
        <authorList>
            <person name="Chun S.J."/>
        </authorList>
    </citation>
    <scope>NUCLEOTIDE SEQUENCE [LARGE SCALE GENOMIC DNA]</scope>
    <source>
        <strain evidence="3 4">Seoho-28</strain>
    </source>
</reference>
<evidence type="ECO:0000256" key="1">
    <source>
        <dbReference type="SAM" id="Phobius"/>
    </source>
</evidence>
<dbReference type="Pfam" id="PF00583">
    <property type="entry name" value="Acetyltransf_1"/>
    <property type="match status" value="1"/>
</dbReference>
<protein>
    <recommendedName>
        <fullName evidence="2">N-acetyltransferase domain-containing protein</fullName>
    </recommendedName>
</protein>
<evidence type="ECO:0000313" key="3">
    <source>
        <dbReference type="EMBL" id="PTL60818.1"/>
    </source>
</evidence>
<name>A0A2T4UNN1_9ACTN</name>
<dbReference type="InterPro" id="IPR000182">
    <property type="entry name" value="GNAT_dom"/>
</dbReference>
<proteinExistence type="predicted"/>
<keyword evidence="1" id="KW-1133">Transmembrane helix</keyword>
<dbReference type="Proteomes" id="UP000240739">
    <property type="component" value="Unassembled WGS sequence"/>
</dbReference>
<evidence type="ECO:0000313" key="4">
    <source>
        <dbReference type="Proteomes" id="UP000240739"/>
    </source>
</evidence>
<evidence type="ECO:0000259" key="2">
    <source>
        <dbReference type="PROSITE" id="PS51186"/>
    </source>
</evidence>
<keyword evidence="4" id="KW-1185">Reference proteome</keyword>
<accession>A0A2T4UNN1</accession>
<feature type="domain" description="N-acetyltransferase" evidence="2">
    <location>
        <begin position="91"/>
        <end position="301"/>
    </location>
</feature>
<keyword evidence="1" id="KW-0472">Membrane</keyword>
<dbReference type="InterPro" id="IPR016181">
    <property type="entry name" value="Acyl_CoA_acyltransferase"/>
</dbReference>
<feature type="transmembrane region" description="Helical" evidence="1">
    <location>
        <begin position="54"/>
        <end position="74"/>
    </location>
</feature>